<organism evidence="1 2">
    <name type="scientific">Kwoniella bestiolae CBS 10118</name>
    <dbReference type="NCBI Taxonomy" id="1296100"/>
    <lineage>
        <taxon>Eukaryota</taxon>
        <taxon>Fungi</taxon>
        <taxon>Dikarya</taxon>
        <taxon>Basidiomycota</taxon>
        <taxon>Agaricomycotina</taxon>
        <taxon>Tremellomycetes</taxon>
        <taxon>Tremellales</taxon>
        <taxon>Cryptococcaceae</taxon>
        <taxon>Kwoniella</taxon>
    </lineage>
</organism>
<proteinExistence type="predicted"/>
<dbReference type="InterPro" id="IPR036249">
    <property type="entry name" value="Thioredoxin-like_sf"/>
</dbReference>
<dbReference type="KEGG" id="kbi:30212943"/>
<dbReference type="RefSeq" id="XP_065726120.1">
    <property type="nucleotide sequence ID" value="XM_065870048.1"/>
</dbReference>
<dbReference type="SUPFAM" id="SSF52833">
    <property type="entry name" value="Thioredoxin-like"/>
    <property type="match status" value="1"/>
</dbReference>
<dbReference type="Proteomes" id="UP000092730">
    <property type="component" value="Chromosome 3"/>
</dbReference>
<sequence length="216" mass="24014">MLDPDRPLTPEEIEQAYKVEIVDKEGNKQTFQDLIKGKKVVLIFIRHFWCTNCQAYTFQFGKSIPPSSLPEGTEAYIIGCGSASPIPSYLSRTSSPYPIYSCPSLDLHRIFQFTRTLKGSGSNAKKTYMSELGGGFSRTWTSLKHGLLNSPGHGLESVRGPNDQNGGEVVIEKDGTCSYIHRMQNTEDHTDLDELAKMVGAEYIPLSAKDKSFLIN</sequence>
<dbReference type="PANTHER" id="PTHR28630">
    <property type="match status" value="1"/>
</dbReference>
<protein>
    <recommendedName>
        <fullName evidence="3">Thioredoxin domain-containing protein</fullName>
    </recommendedName>
</protein>
<evidence type="ECO:0000313" key="2">
    <source>
        <dbReference type="Proteomes" id="UP000092730"/>
    </source>
</evidence>
<dbReference type="PANTHER" id="PTHR28630:SF3">
    <property type="entry name" value="PEROXIREDOXIN-LIKE 2C"/>
    <property type="match status" value="1"/>
</dbReference>
<reference evidence="1" key="1">
    <citation type="submission" date="2013-07" db="EMBL/GenBank/DDBJ databases">
        <authorList>
            <consortium name="The Broad Institute Genome Sequencing Platform"/>
            <person name="Cuomo C."/>
            <person name="Litvintseva A."/>
            <person name="Chen Y."/>
            <person name="Heitman J."/>
            <person name="Sun S."/>
            <person name="Springer D."/>
            <person name="Dromer F."/>
            <person name="Young S.K."/>
            <person name="Zeng Q."/>
            <person name="Gargeya S."/>
            <person name="Fitzgerald M."/>
            <person name="Abouelleil A."/>
            <person name="Alvarado L."/>
            <person name="Berlin A.M."/>
            <person name="Chapman S.B."/>
            <person name="Dewar J."/>
            <person name="Goldberg J."/>
            <person name="Griggs A."/>
            <person name="Gujja S."/>
            <person name="Hansen M."/>
            <person name="Howarth C."/>
            <person name="Imamovic A."/>
            <person name="Larimer J."/>
            <person name="McCowan C."/>
            <person name="Murphy C."/>
            <person name="Pearson M."/>
            <person name="Priest M."/>
            <person name="Roberts A."/>
            <person name="Saif S."/>
            <person name="Shea T."/>
            <person name="Sykes S."/>
            <person name="Wortman J."/>
            <person name="Nusbaum C."/>
            <person name="Birren B."/>
        </authorList>
    </citation>
    <scope>NUCLEOTIDE SEQUENCE</scope>
    <source>
        <strain evidence="1">CBS 10118</strain>
    </source>
</reference>
<reference evidence="1" key="2">
    <citation type="submission" date="2024-02" db="EMBL/GenBank/DDBJ databases">
        <title>Comparative genomics of Cryptococcus and Kwoniella reveals pathogenesis evolution and contrasting modes of karyotype evolution via chromosome fusion or intercentromeric recombination.</title>
        <authorList>
            <person name="Coelho M.A."/>
            <person name="David-Palma M."/>
            <person name="Shea T."/>
            <person name="Bowers K."/>
            <person name="McGinley-Smith S."/>
            <person name="Mohammad A.W."/>
            <person name="Gnirke A."/>
            <person name="Yurkov A.M."/>
            <person name="Nowrousian M."/>
            <person name="Sun S."/>
            <person name="Cuomo C.A."/>
            <person name="Heitman J."/>
        </authorList>
    </citation>
    <scope>NUCLEOTIDE SEQUENCE</scope>
    <source>
        <strain evidence="1">CBS 10118</strain>
    </source>
</reference>
<dbReference type="Pfam" id="PF13911">
    <property type="entry name" value="AhpC-TSA_2"/>
    <property type="match status" value="1"/>
</dbReference>
<accession>A0AAJ8K9L1</accession>
<dbReference type="AlphaFoldDB" id="A0AAJ8K9L1"/>
<keyword evidence="2" id="KW-1185">Reference proteome</keyword>
<dbReference type="GeneID" id="30212943"/>
<dbReference type="EMBL" id="CP144543">
    <property type="protein sequence ID" value="WVW83237.1"/>
    <property type="molecule type" value="Genomic_DNA"/>
</dbReference>
<evidence type="ECO:0000313" key="1">
    <source>
        <dbReference type="EMBL" id="WVW83237.1"/>
    </source>
</evidence>
<dbReference type="InterPro" id="IPR032801">
    <property type="entry name" value="PXL2A/B/C"/>
</dbReference>
<gene>
    <name evidence="1" type="ORF">I302_105256</name>
</gene>
<evidence type="ECO:0008006" key="3">
    <source>
        <dbReference type="Google" id="ProtNLM"/>
    </source>
</evidence>
<name>A0AAJ8K9L1_9TREE</name>
<dbReference type="Gene3D" id="3.40.30.10">
    <property type="entry name" value="Glutaredoxin"/>
    <property type="match status" value="1"/>
</dbReference>